<evidence type="ECO:0000256" key="1">
    <source>
        <dbReference type="SAM" id="Phobius"/>
    </source>
</evidence>
<dbReference type="PROSITE" id="PS50112">
    <property type="entry name" value="PAS"/>
    <property type="match status" value="1"/>
</dbReference>
<gene>
    <name evidence="3" type="ORF">H9L42_03900</name>
</gene>
<dbReference type="Gene3D" id="3.30.450.20">
    <property type="entry name" value="PAS domain"/>
    <property type="match status" value="1"/>
</dbReference>
<protein>
    <recommendedName>
        <fullName evidence="2">PAS domain-containing protein</fullName>
    </recommendedName>
</protein>
<evidence type="ECO:0000259" key="2">
    <source>
        <dbReference type="PROSITE" id="PS50112"/>
    </source>
</evidence>
<feature type="transmembrane region" description="Helical" evidence="1">
    <location>
        <begin position="6"/>
        <end position="27"/>
    </location>
</feature>
<evidence type="ECO:0000313" key="3">
    <source>
        <dbReference type="EMBL" id="MBC6678967.1"/>
    </source>
</evidence>
<feature type="transmembrane region" description="Helical" evidence="1">
    <location>
        <begin position="34"/>
        <end position="54"/>
    </location>
</feature>
<keyword evidence="1" id="KW-0812">Transmembrane</keyword>
<accession>A0A923NIZ5</accession>
<reference evidence="3" key="1">
    <citation type="submission" date="2020-08" db="EMBL/GenBank/DDBJ databases">
        <title>Genome public.</title>
        <authorList>
            <person name="Liu C."/>
            <person name="Sun Q."/>
        </authorList>
    </citation>
    <scope>NUCLEOTIDE SEQUENCE</scope>
    <source>
        <strain evidence="3">BX12</strain>
    </source>
</reference>
<feature type="transmembrane region" description="Helical" evidence="1">
    <location>
        <begin position="179"/>
        <end position="201"/>
    </location>
</feature>
<feature type="transmembrane region" description="Helical" evidence="1">
    <location>
        <begin position="154"/>
        <end position="173"/>
    </location>
</feature>
<dbReference type="InterPro" id="IPR000014">
    <property type="entry name" value="PAS"/>
</dbReference>
<comment type="caution">
    <text evidence="3">The sequence shown here is derived from an EMBL/GenBank/DDBJ whole genome shotgun (WGS) entry which is preliminary data.</text>
</comment>
<proteinExistence type="predicted"/>
<feature type="transmembrane region" description="Helical" evidence="1">
    <location>
        <begin position="119"/>
        <end position="142"/>
    </location>
</feature>
<dbReference type="Pfam" id="PF13188">
    <property type="entry name" value="PAS_8"/>
    <property type="match status" value="1"/>
</dbReference>
<sequence length="287" mass="33495">MYLVTSYPMLASTVTTLMLSIIFLILSRQSGKNFMWFWGISWLIYSGMFLLDFVNFQIQFHNGYYIMLRQLAALAGSCLFLLGTYHFFQLKPPRWLLRATLFSAVLILAYPQFPLIRSVALIPNVIYCSGMLIGAGCMFISYSWTQNLPEKRMASFFIIIWGIFINHFGFTLQDTALAVATYFIGLFTVNILILTLIIIYFKKLRFMDIRQSTRFRLLVENSSDSMFLYDYKRQEFEYVSPTIANLIGVTDKQLYKMPERFFDYVNTVEKNKEIIGIFSRPVTEPKP</sequence>
<dbReference type="AlphaFoldDB" id="A0A923NIZ5"/>
<evidence type="ECO:0000313" key="4">
    <source>
        <dbReference type="Proteomes" id="UP000602647"/>
    </source>
</evidence>
<dbReference type="RefSeq" id="WP_187302092.1">
    <property type="nucleotide sequence ID" value="NZ_JACRYT010000002.1"/>
</dbReference>
<organism evidence="3 4">
    <name type="scientific">Zhenpiania hominis</name>
    <dbReference type="NCBI Taxonomy" id="2763644"/>
    <lineage>
        <taxon>Bacteria</taxon>
        <taxon>Bacillati</taxon>
        <taxon>Bacillota</taxon>
        <taxon>Clostridia</taxon>
        <taxon>Peptostreptococcales</taxon>
        <taxon>Anaerovoracaceae</taxon>
        <taxon>Zhenpiania</taxon>
    </lineage>
</organism>
<keyword evidence="1" id="KW-1133">Transmembrane helix</keyword>
<feature type="transmembrane region" description="Helical" evidence="1">
    <location>
        <begin position="66"/>
        <end position="88"/>
    </location>
</feature>
<dbReference type="EMBL" id="JACRYT010000002">
    <property type="protein sequence ID" value="MBC6678967.1"/>
    <property type="molecule type" value="Genomic_DNA"/>
</dbReference>
<keyword evidence="1" id="KW-0472">Membrane</keyword>
<feature type="domain" description="PAS" evidence="2">
    <location>
        <begin position="211"/>
        <end position="254"/>
    </location>
</feature>
<keyword evidence="4" id="KW-1185">Reference proteome</keyword>
<dbReference type="Proteomes" id="UP000602647">
    <property type="component" value="Unassembled WGS sequence"/>
</dbReference>
<name>A0A923NIZ5_9FIRM</name>
<feature type="transmembrane region" description="Helical" evidence="1">
    <location>
        <begin position="95"/>
        <end position="113"/>
    </location>
</feature>